<evidence type="ECO:0000313" key="5">
    <source>
        <dbReference type="Proteomes" id="UP000695007"/>
    </source>
</evidence>
<feature type="domain" description="Cep192-like" evidence="2">
    <location>
        <begin position="698"/>
        <end position="835"/>
    </location>
</feature>
<gene>
    <name evidence="6" type="primary">LOC105364563</name>
</gene>
<dbReference type="Pfam" id="PF22074">
    <property type="entry name" value="Cep192_D5"/>
    <property type="match status" value="1"/>
</dbReference>
<dbReference type="InterPro" id="IPR013783">
    <property type="entry name" value="Ig-like_fold"/>
</dbReference>
<feature type="domain" description="Cep192/Spd-2-like" evidence="3">
    <location>
        <begin position="1002"/>
        <end position="1118"/>
    </location>
</feature>
<dbReference type="GeneID" id="105364563"/>
<evidence type="ECO:0000313" key="6">
    <source>
        <dbReference type="RefSeq" id="XP_011500829.1"/>
    </source>
</evidence>
<sequence length="1349" mass="150754">MELNKKKSKDQKEYPSKKLMDFTDVTILDTPQPQASSTVDRRSLLQGKPRKSYIDEQNTKHRQLNFDHSNVTRCTDESSLGIIQNISSLLNDNSLDELKSKRDCLERERELARKVLKKCSDSTNAVSSKPDKENNFNSSNMQKVTSLSNYLFNMKNSQSQHPNKIQSQKQSDDNDNKSTGTTSIIFEPTEITARSSEFNKATDKSETFQQQNFSGISYNSNVAEVMAQFGDEEFMSGSKVGNQILADEISWRKNKLASMPINANDKERLDLSCFSGIIGDIDLTLDGGRISVGEFFKRKCGGTGHLSTPSVSDRPSFGFDIKSPQRQGKSRPLVDETIVTEGDKESNSADCTKEPSTISLSAIAQILQDVDSATPRKLVDQILDANKKKRKQKKVSNKCASDTYTLLSTNRASLPVSTKTTPIKNKSEKNIVQSKIGNKLSLDSKSIEIDEKKLNKLLSQANLLDPKLRKLLEMSVEDLLKDETLIPKHTENKTIDQLSNHNNQQSGLNISVPRAESSAMPLSRQLSQLSNSQNNFSNSTSINNESSLIHDIGPSDISDPTFIKINSESKEDIFTDSLIKNQSFDTRKVQIGKKTQELCTCLVGIYKEADFELYNGTDRWILSSLKLDQIQGEKDNINLDLPVNDILIEPDAQKSFKIGVTMPRMGKLTIAFFHIPCCDMVTRTNWYMKHLMCFVPEEPNIKISVPSEDNVLNFQMITEDKCNSLPITIENRNTIEVPVLLRLSQHKPQLFTFGDCFDDTICSVANQREAIHFTLKPRQPVKVNIDFKGMSLQSFGEKALQKGVHNAEAKLTLSICFKENEEHFIKELPLIGSIGSCKLDILDTQFPLILQPRIGKIVNLKNSGSIMVSASADIVQSKENQLECRDFFICPNNIVLNGGEKLALQISYKPENNKTDIERNAMIRITVGNKLSFYPIIGEKIMEIEQLSADSFHLQRAETPQYLRSVSSPTSPHSLIFNRSGTSGRNSPGSTVSGGNASETVIPIRATHTAVVWGSVKAGKSDTKQLTIRNTSNNKIKLFVTIKTKDQSFKFLKDRHTVSSSMTLTLQGTESRTLSVIFTPNLPKAAAGKIIFSHYSSVRESRQVSGLVKVVQLFGYGGCGKIQISQAVKDTSGQMWLSLGKLNSEGILHAKIKLHNTGDLSCFAKVKLIPKALYPSVLSSWHIEPTELLLSPNQIQWVTLDFRPRKDDLIIIHQTGVIHVGTLKITHGDEPTRLRVRRLYKKLKDSGQFHDKIDENTDEFRDVIQPICKAFPGEVFTQDLKLIGDSVQNLGDLCKGIIQNEIKLTIETQADETISMLQDNMDDSQAFYSLCSDHNSESHFGAESFLPTN</sequence>
<evidence type="ECO:0000259" key="3">
    <source>
        <dbReference type="Pfam" id="PF22073"/>
    </source>
</evidence>
<dbReference type="Pfam" id="PF22064">
    <property type="entry name" value="Cep192_D2"/>
    <property type="match status" value="1"/>
</dbReference>
<evidence type="ECO:0000259" key="4">
    <source>
        <dbReference type="Pfam" id="PF22074"/>
    </source>
</evidence>
<dbReference type="CTD" id="39850"/>
<dbReference type="Gene3D" id="2.60.40.10">
    <property type="entry name" value="Immunoglobulins"/>
    <property type="match status" value="1"/>
</dbReference>
<protein>
    <submittedName>
        <fullName evidence="6">Uncharacterized protein LOC105364563</fullName>
    </submittedName>
</protein>
<dbReference type="Proteomes" id="UP000695007">
    <property type="component" value="Unplaced"/>
</dbReference>
<feature type="region of interest" description="Disordered" evidence="1">
    <location>
        <begin position="306"/>
        <end position="332"/>
    </location>
</feature>
<accession>A0AAJ6YML0</accession>
<feature type="compositionally biased region" description="Polar residues" evidence="1">
    <location>
        <begin position="157"/>
        <end position="169"/>
    </location>
</feature>
<feature type="region of interest" description="Disordered" evidence="1">
    <location>
        <begin position="963"/>
        <end position="997"/>
    </location>
</feature>
<feature type="domain" description="Cep192-like" evidence="4">
    <location>
        <begin position="1127"/>
        <end position="1244"/>
    </location>
</feature>
<dbReference type="Pfam" id="PF22073">
    <property type="entry name" value="Cep192_D4"/>
    <property type="match status" value="1"/>
</dbReference>
<proteinExistence type="predicted"/>
<keyword evidence="5" id="KW-1185">Reference proteome</keyword>
<reference evidence="6" key="1">
    <citation type="submission" date="2025-08" db="UniProtKB">
        <authorList>
            <consortium name="RefSeq"/>
        </authorList>
    </citation>
    <scope>IDENTIFICATION</scope>
</reference>
<dbReference type="RefSeq" id="XP_011500829.1">
    <property type="nucleotide sequence ID" value="XM_011502527.1"/>
</dbReference>
<feature type="region of interest" description="Disordered" evidence="1">
    <location>
        <begin position="120"/>
        <end position="140"/>
    </location>
</feature>
<dbReference type="InterPro" id="IPR054091">
    <property type="entry name" value="Cep192-like_D5"/>
</dbReference>
<dbReference type="InterPro" id="IPR054090">
    <property type="entry name" value="Cep192_Spd-2-like_dom"/>
</dbReference>
<evidence type="ECO:0000259" key="2">
    <source>
        <dbReference type="Pfam" id="PF22064"/>
    </source>
</evidence>
<feature type="region of interest" description="Disordered" evidence="1">
    <location>
        <begin position="157"/>
        <end position="186"/>
    </location>
</feature>
<dbReference type="KEGG" id="csol:105364563"/>
<organism evidence="5 6">
    <name type="scientific">Ceratosolen solmsi marchali</name>
    <dbReference type="NCBI Taxonomy" id="326594"/>
    <lineage>
        <taxon>Eukaryota</taxon>
        <taxon>Metazoa</taxon>
        <taxon>Ecdysozoa</taxon>
        <taxon>Arthropoda</taxon>
        <taxon>Hexapoda</taxon>
        <taxon>Insecta</taxon>
        <taxon>Pterygota</taxon>
        <taxon>Neoptera</taxon>
        <taxon>Endopterygota</taxon>
        <taxon>Hymenoptera</taxon>
        <taxon>Apocrita</taxon>
        <taxon>Proctotrupomorpha</taxon>
        <taxon>Chalcidoidea</taxon>
        <taxon>Agaonidae</taxon>
        <taxon>Agaoninae</taxon>
        <taxon>Ceratosolen</taxon>
    </lineage>
</organism>
<evidence type="ECO:0000256" key="1">
    <source>
        <dbReference type="SAM" id="MobiDB-lite"/>
    </source>
</evidence>
<name>A0AAJ6YML0_9HYME</name>
<dbReference type="InterPro" id="IPR054086">
    <property type="entry name" value="Cep192-like_D2"/>
</dbReference>